<protein>
    <submittedName>
        <fullName evidence="1">Fur-regulated basic protein B</fullName>
    </submittedName>
</protein>
<dbReference type="Pfam" id="PF13040">
    <property type="entry name" value="Fur_reg_FbpB"/>
    <property type="match status" value="1"/>
</dbReference>
<dbReference type="AlphaFoldDB" id="A0A1H8Z9N4"/>
<gene>
    <name evidence="1" type="ORF">SAMN05216362_101245</name>
</gene>
<reference evidence="1 2" key="1">
    <citation type="submission" date="2016-10" db="EMBL/GenBank/DDBJ databases">
        <authorList>
            <person name="de Groot N.N."/>
        </authorList>
    </citation>
    <scope>NUCLEOTIDE SEQUENCE [LARGE SCALE GENOMIC DNA]</scope>
    <source>
        <strain evidence="1 2">DSM 21633</strain>
    </source>
</reference>
<name>A0A1H8Z9N4_9BACI</name>
<accession>A0A1H8Z9N4</accession>
<evidence type="ECO:0000313" key="2">
    <source>
        <dbReference type="Proteomes" id="UP000199427"/>
    </source>
</evidence>
<dbReference type="OrthoDB" id="2991278at2"/>
<evidence type="ECO:0000313" key="1">
    <source>
        <dbReference type="EMBL" id="SEP61150.1"/>
    </source>
</evidence>
<keyword evidence="2" id="KW-1185">Reference proteome</keyword>
<organism evidence="1 2">
    <name type="scientific">Piscibacillus halophilus</name>
    <dbReference type="NCBI Taxonomy" id="571933"/>
    <lineage>
        <taxon>Bacteria</taxon>
        <taxon>Bacillati</taxon>
        <taxon>Bacillota</taxon>
        <taxon>Bacilli</taxon>
        <taxon>Bacillales</taxon>
        <taxon>Bacillaceae</taxon>
        <taxon>Piscibacillus</taxon>
    </lineage>
</organism>
<dbReference type="STRING" id="571933.SAMN05216362_101245"/>
<dbReference type="EMBL" id="FOES01000001">
    <property type="protein sequence ID" value="SEP61150.1"/>
    <property type="molecule type" value="Genomic_DNA"/>
</dbReference>
<proteinExistence type="predicted"/>
<dbReference type="InterPro" id="IPR025004">
    <property type="entry name" value="SenN/SenS"/>
</dbReference>
<sequence>MLRKKDFVTFQSLIESEKEKIMKNPDEMEKIYDKLDERLGVVKNTEKHA</sequence>
<dbReference type="Proteomes" id="UP000199427">
    <property type="component" value="Unassembled WGS sequence"/>
</dbReference>